<evidence type="ECO:0000259" key="5">
    <source>
        <dbReference type="Pfam" id="PF01974"/>
    </source>
</evidence>
<name>A0A0M3HU39_ASCLU</name>
<evidence type="ECO:0000256" key="2">
    <source>
        <dbReference type="ARBA" id="ARBA00012573"/>
    </source>
</evidence>
<dbReference type="InterPro" id="IPR006677">
    <property type="entry name" value="tRNA_intron_Endonuc_cat-like"/>
</dbReference>
<dbReference type="GO" id="GO:0000213">
    <property type="term" value="F:tRNA-intron lyase activity"/>
    <property type="evidence" value="ECO:0007669"/>
    <property type="project" value="UniProtKB-EC"/>
</dbReference>
<keyword evidence="6" id="KW-1185">Reference proteome</keyword>
<evidence type="ECO:0000313" key="6">
    <source>
        <dbReference type="Proteomes" id="UP000036681"/>
    </source>
</evidence>
<dbReference type="Gene3D" id="3.40.1350.10">
    <property type="match status" value="1"/>
</dbReference>
<dbReference type="SUPFAM" id="SSF53032">
    <property type="entry name" value="tRNA-intron endonuclease catalytic domain-like"/>
    <property type="match status" value="1"/>
</dbReference>
<dbReference type="GO" id="GO:0000214">
    <property type="term" value="C:tRNA-intron endonuclease complex"/>
    <property type="evidence" value="ECO:0007669"/>
    <property type="project" value="TreeGrafter"/>
</dbReference>
<feature type="compositionally biased region" description="Basic and acidic residues" evidence="4">
    <location>
        <begin position="132"/>
        <end position="141"/>
    </location>
</feature>
<organism evidence="6 7">
    <name type="scientific">Ascaris lumbricoides</name>
    <name type="common">Giant roundworm</name>
    <dbReference type="NCBI Taxonomy" id="6252"/>
    <lineage>
        <taxon>Eukaryota</taxon>
        <taxon>Metazoa</taxon>
        <taxon>Ecdysozoa</taxon>
        <taxon>Nematoda</taxon>
        <taxon>Chromadorea</taxon>
        <taxon>Rhabditida</taxon>
        <taxon>Spirurina</taxon>
        <taxon>Ascaridomorpha</taxon>
        <taxon>Ascaridoidea</taxon>
        <taxon>Ascarididae</taxon>
        <taxon>Ascaris</taxon>
    </lineage>
</organism>
<dbReference type="PANTHER" id="PTHR21227">
    <property type="entry name" value="TRNA-SPLICING ENDONUCLEASE SUBUNIT SEN2"/>
    <property type="match status" value="1"/>
</dbReference>
<comment type="catalytic activity">
    <reaction evidence="3">
        <text>pretRNA = a 3'-half-tRNA molecule with a 5'-OH end + a 5'-half-tRNA molecule with a 2',3'-cyclic phosphate end + an intron with a 2',3'-cyclic phosphate and a 5'-hydroxyl terminus.</text>
        <dbReference type="EC" id="4.6.1.16"/>
    </reaction>
</comment>
<dbReference type="EC" id="4.6.1.16" evidence="2"/>
<dbReference type="CDD" id="cd22363">
    <property type="entry name" value="tRNA-intron_lyase_C"/>
    <property type="match status" value="1"/>
</dbReference>
<feature type="compositionally biased region" description="Basic and acidic residues" evidence="4">
    <location>
        <begin position="174"/>
        <end position="186"/>
    </location>
</feature>
<dbReference type="PANTHER" id="PTHR21227:SF0">
    <property type="entry name" value="TRNA-SPLICING ENDONUCLEASE SUBUNIT SEN2"/>
    <property type="match status" value="1"/>
</dbReference>
<dbReference type="GO" id="GO:0000379">
    <property type="term" value="P:tRNA-type intron splice site recognition and cleavage"/>
    <property type="evidence" value="ECO:0007669"/>
    <property type="project" value="TreeGrafter"/>
</dbReference>
<sequence>MSGELNGVEFREEVMNLMYFERKRGVPDDYRSPIIVPSGHYSGVLFAGEVLISDPREASDLNDMGCFGCFIERREPIVTPECFRIERRALRSADKANKLETKKRALRLAVIEKANEIHEKATSTTISSIDLSSREADKVSSDETPSASGVNSEPSRNLDASTDSSSEAFARKSGRIDSGGDKEKPASHASEQNMDARSEINENEETYENTKQMELWANMVSKDRRLRLGMEEAMYLMYDLSVLEVSAADKQLSADDLWRCFYSYAGISFVKRYACYRSLRRLGWVVRPGLPYGVDFMLYCDGPEYHHSSAAVRLLDEHIDATLFSALNRTLNNMKKTLVEVRVDIPVGLPLGQGVKCVQRINVEYLTVATCRLQNVGSG</sequence>
<dbReference type="NCBIfam" id="TIGR00324">
    <property type="entry name" value="endA"/>
    <property type="match status" value="1"/>
</dbReference>
<dbReference type="InterPro" id="IPR006676">
    <property type="entry name" value="tRNA_splic"/>
</dbReference>
<feature type="region of interest" description="Disordered" evidence="4">
    <location>
        <begin position="121"/>
        <end position="206"/>
    </location>
</feature>
<dbReference type="WBParaSite" id="ALUE_0000626001-mRNA-1">
    <property type="protein sequence ID" value="ALUE_0000626001-mRNA-1"/>
    <property type="gene ID" value="ALUE_0000626001"/>
</dbReference>
<dbReference type="AlphaFoldDB" id="A0A0M3HU39"/>
<comment type="similarity">
    <text evidence="1">Belongs to the tRNA-intron endonuclease family.</text>
</comment>
<dbReference type="InterPro" id="IPR036167">
    <property type="entry name" value="tRNA_intron_Endo_cat-like_sf"/>
</dbReference>
<reference evidence="7" key="1">
    <citation type="submission" date="2017-02" db="UniProtKB">
        <authorList>
            <consortium name="WormBaseParasite"/>
        </authorList>
    </citation>
    <scope>IDENTIFICATION</scope>
</reference>
<feature type="domain" description="tRNA intron endonuclease catalytic" evidence="5">
    <location>
        <begin position="269"/>
        <end position="343"/>
    </location>
</feature>
<evidence type="ECO:0000256" key="4">
    <source>
        <dbReference type="SAM" id="MobiDB-lite"/>
    </source>
</evidence>
<dbReference type="GO" id="GO:0003676">
    <property type="term" value="F:nucleic acid binding"/>
    <property type="evidence" value="ECO:0007669"/>
    <property type="project" value="InterPro"/>
</dbReference>
<dbReference type="Pfam" id="PF01974">
    <property type="entry name" value="tRNA_int_endo"/>
    <property type="match status" value="1"/>
</dbReference>
<evidence type="ECO:0000256" key="3">
    <source>
        <dbReference type="ARBA" id="ARBA00034031"/>
    </source>
</evidence>
<dbReference type="InterPro" id="IPR011856">
    <property type="entry name" value="tRNA_endonuc-like_dom_sf"/>
</dbReference>
<protein>
    <recommendedName>
        <fullName evidence="2">tRNA-intron lyase</fullName>
        <ecNumber evidence="2">4.6.1.16</ecNumber>
    </recommendedName>
</protein>
<dbReference type="Proteomes" id="UP000036681">
    <property type="component" value="Unplaced"/>
</dbReference>
<proteinExistence type="inferred from homology"/>
<evidence type="ECO:0000256" key="1">
    <source>
        <dbReference type="ARBA" id="ARBA00008078"/>
    </source>
</evidence>
<dbReference type="GO" id="GO:0005737">
    <property type="term" value="C:cytoplasm"/>
    <property type="evidence" value="ECO:0007669"/>
    <property type="project" value="TreeGrafter"/>
</dbReference>
<accession>A0A0M3HU39</accession>
<evidence type="ECO:0000313" key="7">
    <source>
        <dbReference type="WBParaSite" id="ALUE_0000626001-mRNA-1"/>
    </source>
</evidence>
<feature type="compositionally biased region" description="Polar residues" evidence="4">
    <location>
        <begin position="142"/>
        <end position="167"/>
    </location>
</feature>